<reference evidence="2" key="3">
    <citation type="submission" date="2015-04" db="UniProtKB">
        <authorList>
            <consortium name="EnsemblPlants"/>
        </authorList>
    </citation>
    <scope>IDENTIFICATION</scope>
    <source>
        <strain evidence="2">cv. Jemalong A17</strain>
    </source>
</reference>
<evidence type="ECO:0000313" key="2">
    <source>
        <dbReference type="EnsemblPlants" id="KEH28041"/>
    </source>
</evidence>
<accession>A0A072UF21</accession>
<protein>
    <submittedName>
        <fullName evidence="1 2">Uncharacterized protein</fullName>
    </submittedName>
</protein>
<dbReference type="AlphaFoldDB" id="A0A072UF21"/>
<reference evidence="1 3" key="1">
    <citation type="journal article" date="2011" name="Nature">
        <title>The Medicago genome provides insight into the evolution of rhizobial symbioses.</title>
        <authorList>
            <person name="Young N.D."/>
            <person name="Debelle F."/>
            <person name="Oldroyd G.E."/>
            <person name="Geurts R."/>
            <person name="Cannon S.B."/>
            <person name="Udvardi M.K."/>
            <person name="Benedito V.A."/>
            <person name="Mayer K.F."/>
            <person name="Gouzy J."/>
            <person name="Schoof H."/>
            <person name="Van de Peer Y."/>
            <person name="Proost S."/>
            <person name="Cook D.R."/>
            <person name="Meyers B.C."/>
            <person name="Spannagl M."/>
            <person name="Cheung F."/>
            <person name="De Mita S."/>
            <person name="Krishnakumar V."/>
            <person name="Gundlach H."/>
            <person name="Zhou S."/>
            <person name="Mudge J."/>
            <person name="Bharti A.K."/>
            <person name="Murray J.D."/>
            <person name="Naoumkina M.A."/>
            <person name="Rosen B."/>
            <person name="Silverstein K.A."/>
            <person name="Tang H."/>
            <person name="Rombauts S."/>
            <person name="Zhao P.X."/>
            <person name="Zhou P."/>
            <person name="Barbe V."/>
            <person name="Bardou P."/>
            <person name="Bechner M."/>
            <person name="Bellec A."/>
            <person name="Berger A."/>
            <person name="Berges H."/>
            <person name="Bidwell S."/>
            <person name="Bisseling T."/>
            <person name="Choisne N."/>
            <person name="Couloux A."/>
            <person name="Denny R."/>
            <person name="Deshpande S."/>
            <person name="Dai X."/>
            <person name="Doyle J.J."/>
            <person name="Dudez A.M."/>
            <person name="Farmer A.D."/>
            <person name="Fouteau S."/>
            <person name="Franken C."/>
            <person name="Gibelin C."/>
            <person name="Gish J."/>
            <person name="Goldstein S."/>
            <person name="Gonzalez A.J."/>
            <person name="Green P.J."/>
            <person name="Hallab A."/>
            <person name="Hartog M."/>
            <person name="Hua A."/>
            <person name="Humphray S.J."/>
            <person name="Jeong D.H."/>
            <person name="Jing Y."/>
            <person name="Jocker A."/>
            <person name="Kenton S.M."/>
            <person name="Kim D.J."/>
            <person name="Klee K."/>
            <person name="Lai H."/>
            <person name="Lang C."/>
            <person name="Lin S."/>
            <person name="Macmil S.L."/>
            <person name="Magdelenat G."/>
            <person name="Matthews L."/>
            <person name="McCorrison J."/>
            <person name="Monaghan E.L."/>
            <person name="Mun J.H."/>
            <person name="Najar F.Z."/>
            <person name="Nicholson C."/>
            <person name="Noirot C."/>
            <person name="O'Bleness M."/>
            <person name="Paule C.R."/>
            <person name="Poulain J."/>
            <person name="Prion F."/>
            <person name="Qin B."/>
            <person name="Qu C."/>
            <person name="Retzel E.F."/>
            <person name="Riddle C."/>
            <person name="Sallet E."/>
            <person name="Samain S."/>
            <person name="Samson N."/>
            <person name="Sanders I."/>
            <person name="Saurat O."/>
            <person name="Scarpelli C."/>
            <person name="Schiex T."/>
            <person name="Segurens B."/>
            <person name="Severin A.J."/>
            <person name="Sherrier D.J."/>
            <person name="Shi R."/>
            <person name="Sims S."/>
            <person name="Singer S.R."/>
            <person name="Sinharoy S."/>
            <person name="Sterck L."/>
            <person name="Viollet A."/>
            <person name="Wang B.B."/>
            <person name="Wang K."/>
            <person name="Wang M."/>
            <person name="Wang X."/>
            <person name="Warfsmann J."/>
            <person name="Weissenbach J."/>
            <person name="White D.D."/>
            <person name="White J.D."/>
            <person name="Wiley G.B."/>
            <person name="Wincker P."/>
            <person name="Xing Y."/>
            <person name="Yang L."/>
            <person name="Yao Z."/>
            <person name="Ying F."/>
            <person name="Zhai J."/>
            <person name="Zhou L."/>
            <person name="Zuber A."/>
            <person name="Denarie J."/>
            <person name="Dixon R.A."/>
            <person name="May G.D."/>
            <person name="Schwartz D.C."/>
            <person name="Rogers J."/>
            <person name="Quetier F."/>
            <person name="Town C.D."/>
            <person name="Roe B.A."/>
        </authorList>
    </citation>
    <scope>NUCLEOTIDE SEQUENCE [LARGE SCALE GENOMIC DNA]</scope>
    <source>
        <strain evidence="1">A17</strain>
        <strain evidence="2 3">cv. Jemalong A17</strain>
    </source>
</reference>
<dbReference type="PaxDb" id="3880-AES63003"/>
<dbReference type="HOGENOM" id="CLU_1743254_0_0_1"/>
<evidence type="ECO:0000313" key="1">
    <source>
        <dbReference type="EMBL" id="KEH28041.1"/>
    </source>
</evidence>
<dbReference type="EnsemblPlants" id="KEH28041">
    <property type="protein sequence ID" value="KEH28041"/>
    <property type="gene ID" value="MTR_5g059865"/>
</dbReference>
<reference evidence="1 3" key="2">
    <citation type="journal article" date="2014" name="BMC Genomics">
        <title>An improved genome release (version Mt4.0) for the model legume Medicago truncatula.</title>
        <authorList>
            <person name="Tang H."/>
            <person name="Krishnakumar V."/>
            <person name="Bidwell S."/>
            <person name="Rosen B."/>
            <person name="Chan A."/>
            <person name="Zhou S."/>
            <person name="Gentzbittel L."/>
            <person name="Childs K.L."/>
            <person name="Yandell M."/>
            <person name="Gundlach H."/>
            <person name="Mayer K.F."/>
            <person name="Schwartz D.C."/>
            <person name="Town C.D."/>
        </authorList>
    </citation>
    <scope>GENOME REANNOTATION</scope>
    <source>
        <strain evidence="1">A17</strain>
        <strain evidence="2 3">cv. Jemalong A17</strain>
    </source>
</reference>
<sequence length="150" mass="17768">MLRLLRQIPIWDQLRQAFYARVFPLSKTAQLRNQITRFLQNEIPPLVLLASSSIPKQLHYRDLRLANEHTTNAAVRLQQPSAEFVLALVDNINSYFTLFLPQTMCLPHIWLQNHLFTTVCNLRKLLQIITNREMRKFGLHCTLYHILKQY</sequence>
<proteinExistence type="predicted"/>
<organism evidence="1 3">
    <name type="scientific">Medicago truncatula</name>
    <name type="common">Barrel medic</name>
    <name type="synonym">Medicago tribuloides</name>
    <dbReference type="NCBI Taxonomy" id="3880"/>
    <lineage>
        <taxon>Eukaryota</taxon>
        <taxon>Viridiplantae</taxon>
        <taxon>Streptophyta</taxon>
        <taxon>Embryophyta</taxon>
        <taxon>Tracheophyta</taxon>
        <taxon>Spermatophyta</taxon>
        <taxon>Magnoliopsida</taxon>
        <taxon>eudicotyledons</taxon>
        <taxon>Gunneridae</taxon>
        <taxon>Pentapetalae</taxon>
        <taxon>rosids</taxon>
        <taxon>fabids</taxon>
        <taxon>Fabales</taxon>
        <taxon>Fabaceae</taxon>
        <taxon>Papilionoideae</taxon>
        <taxon>50 kb inversion clade</taxon>
        <taxon>NPAAA clade</taxon>
        <taxon>Hologalegina</taxon>
        <taxon>IRL clade</taxon>
        <taxon>Trifolieae</taxon>
        <taxon>Medicago</taxon>
    </lineage>
</organism>
<name>A0A072UF21_MEDTR</name>
<dbReference type="EMBL" id="CM001221">
    <property type="protein sequence ID" value="KEH28041.1"/>
    <property type="molecule type" value="Genomic_DNA"/>
</dbReference>
<dbReference type="Proteomes" id="UP000002051">
    <property type="component" value="Chromosome 5"/>
</dbReference>
<evidence type="ECO:0000313" key="3">
    <source>
        <dbReference type="Proteomes" id="UP000002051"/>
    </source>
</evidence>
<keyword evidence="3" id="KW-1185">Reference proteome</keyword>
<gene>
    <name evidence="1" type="ordered locus">MTR_5g059865</name>
</gene>
<dbReference type="STRING" id="3880.A0A072UF21"/>